<protein>
    <submittedName>
        <fullName evidence="2">Uncharacterized protein</fullName>
    </submittedName>
</protein>
<name>A0A3B0UBU3_9ZZZZ</name>
<evidence type="ECO:0000313" key="2">
    <source>
        <dbReference type="EMBL" id="VAW26540.1"/>
    </source>
</evidence>
<accession>A0A3B0UBU3</accession>
<dbReference type="SMART" id="SM00028">
    <property type="entry name" value="TPR"/>
    <property type="match status" value="3"/>
</dbReference>
<evidence type="ECO:0000256" key="1">
    <source>
        <dbReference type="SAM" id="MobiDB-lite"/>
    </source>
</evidence>
<dbReference type="PROSITE" id="PS50005">
    <property type="entry name" value="TPR"/>
    <property type="match status" value="1"/>
</dbReference>
<dbReference type="Pfam" id="PF13432">
    <property type="entry name" value="TPR_16"/>
    <property type="match status" value="1"/>
</dbReference>
<gene>
    <name evidence="2" type="ORF">MNBD_BACTEROID07-358</name>
</gene>
<feature type="compositionally biased region" description="Basic residues" evidence="1">
    <location>
        <begin position="145"/>
        <end position="183"/>
    </location>
</feature>
<dbReference type="EMBL" id="UOET01000039">
    <property type="protein sequence ID" value="VAW26540.1"/>
    <property type="molecule type" value="Genomic_DNA"/>
</dbReference>
<feature type="region of interest" description="Disordered" evidence="1">
    <location>
        <begin position="145"/>
        <end position="243"/>
    </location>
</feature>
<proteinExistence type="predicted"/>
<dbReference type="InterPro" id="IPR019734">
    <property type="entry name" value="TPR_rpt"/>
</dbReference>
<reference evidence="2" key="1">
    <citation type="submission" date="2018-06" db="EMBL/GenBank/DDBJ databases">
        <authorList>
            <person name="Zhirakovskaya E."/>
        </authorList>
    </citation>
    <scope>NUCLEOTIDE SEQUENCE</scope>
</reference>
<dbReference type="Pfam" id="PF00515">
    <property type="entry name" value="TPR_1"/>
    <property type="match status" value="1"/>
</dbReference>
<feature type="compositionally biased region" description="Basic and acidic residues" evidence="1">
    <location>
        <begin position="215"/>
        <end position="228"/>
    </location>
</feature>
<dbReference type="AlphaFoldDB" id="A0A3B0UBU3"/>
<dbReference type="InterPro" id="IPR011990">
    <property type="entry name" value="TPR-like_helical_dom_sf"/>
</dbReference>
<dbReference type="Gene3D" id="1.25.40.10">
    <property type="entry name" value="Tetratricopeptide repeat domain"/>
    <property type="match status" value="1"/>
</dbReference>
<dbReference type="SUPFAM" id="SSF48452">
    <property type="entry name" value="TPR-like"/>
    <property type="match status" value="1"/>
</dbReference>
<organism evidence="2">
    <name type="scientific">hydrothermal vent metagenome</name>
    <dbReference type="NCBI Taxonomy" id="652676"/>
    <lineage>
        <taxon>unclassified sequences</taxon>
        <taxon>metagenomes</taxon>
        <taxon>ecological metagenomes</taxon>
    </lineage>
</organism>
<sequence>MRKKEKIKLLFILVLGLLSSGASAQSVKTFIRKGNKLYEQKKYSGAEVQYRKAQAKNPKYEKSTFNLGDAVYQEKNYKGAENFFKNLIQKTKTPEYKANAWYNLGNTFMKQKKYEKSIGSYIQSLKHQPADMDAKYNLTYARKMLKKQKQQKKKKKQNKKNKKNNKNKKNQNKKNQNKNKPKPQNKQGNQKKNNRKKKQQISPQEAQRILNALKNNEKNTLKKLERAKAKAKAAKAKPNVINW</sequence>